<dbReference type="InterPro" id="IPR043502">
    <property type="entry name" value="DNA/RNA_pol_sf"/>
</dbReference>
<keyword evidence="2" id="KW-0548">Nucleotidyltransferase</keyword>
<dbReference type="EMBL" id="BQNB010016840">
    <property type="protein sequence ID" value="GJT56396.1"/>
    <property type="molecule type" value="Genomic_DNA"/>
</dbReference>
<dbReference type="InterPro" id="IPR000477">
    <property type="entry name" value="RT_dom"/>
</dbReference>
<keyword evidence="2" id="KW-0695">RNA-directed DNA polymerase</keyword>
<proteinExistence type="predicted"/>
<evidence type="ECO:0000313" key="3">
    <source>
        <dbReference type="Proteomes" id="UP001151760"/>
    </source>
</evidence>
<dbReference type="GO" id="GO:0003964">
    <property type="term" value="F:RNA-directed DNA polymerase activity"/>
    <property type="evidence" value="ECO:0007669"/>
    <property type="project" value="UniProtKB-KW"/>
</dbReference>
<reference evidence="2" key="1">
    <citation type="journal article" date="2022" name="Int. J. Mol. Sci.">
        <title>Draft Genome of Tanacetum Coccineum: Genomic Comparison of Closely Related Tanacetum-Family Plants.</title>
        <authorList>
            <person name="Yamashiro T."/>
            <person name="Shiraishi A."/>
            <person name="Nakayama K."/>
            <person name="Satake H."/>
        </authorList>
    </citation>
    <scope>NUCLEOTIDE SEQUENCE</scope>
</reference>
<dbReference type="PANTHER" id="PTHR24559">
    <property type="entry name" value="TRANSPOSON TY3-I GAG-POL POLYPROTEIN"/>
    <property type="match status" value="1"/>
</dbReference>
<evidence type="ECO:0000313" key="2">
    <source>
        <dbReference type="EMBL" id="GJT56396.1"/>
    </source>
</evidence>
<dbReference type="Proteomes" id="UP001151760">
    <property type="component" value="Unassembled WGS sequence"/>
</dbReference>
<evidence type="ECO:0000259" key="1">
    <source>
        <dbReference type="PROSITE" id="PS50878"/>
    </source>
</evidence>
<dbReference type="PANTHER" id="PTHR24559:SF444">
    <property type="entry name" value="REVERSE TRANSCRIPTASE DOMAIN-CONTAINING PROTEIN"/>
    <property type="match status" value="1"/>
</dbReference>
<dbReference type="PROSITE" id="PS50878">
    <property type="entry name" value="RT_POL"/>
    <property type="match status" value="1"/>
</dbReference>
<gene>
    <name evidence="2" type="ORF">Tco_0991450</name>
</gene>
<keyword evidence="2" id="KW-0808">Transferase</keyword>
<accession>A0ABQ5EZA0</accession>
<keyword evidence="3" id="KW-1185">Reference proteome</keyword>
<name>A0ABQ5EZA0_9ASTR</name>
<dbReference type="InterPro" id="IPR043128">
    <property type="entry name" value="Rev_trsase/Diguanyl_cyclase"/>
</dbReference>
<dbReference type="InterPro" id="IPR053134">
    <property type="entry name" value="RNA-dir_DNA_polymerase"/>
</dbReference>
<dbReference type="CDD" id="cd01647">
    <property type="entry name" value="RT_LTR"/>
    <property type="match status" value="1"/>
</dbReference>
<dbReference type="Gene3D" id="3.30.70.270">
    <property type="match status" value="1"/>
</dbReference>
<feature type="domain" description="Reverse transcriptase" evidence="1">
    <location>
        <begin position="1"/>
        <end position="82"/>
    </location>
</feature>
<dbReference type="Pfam" id="PF00078">
    <property type="entry name" value="RVT_1"/>
    <property type="match status" value="1"/>
</dbReference>
<organism evidence="2 3">
    <name type="scientific">Tanacetum coccineum</name>
    <dbReference type="NCBI Taxonomy" id="301880"/>
    <lineage>
        <taxon>Eukaryota</taxon>
        <taxon>Viridiplantae</taxon>
        <taxon>Streptophyta</taxon>
        <taxon>Embryophyta</taxon>
        <taxon>Tracheophyta</taxon>
        <taxon>Spermatophyta</taxon>
        <taxon>Magnoliopsida</taxon>
        <taxon>eudicotyledons</taxon>
        <taxon>Gunneridae</taxon>
        <taxon>Pentapetalae</taxon>
        <taxon>asterids</taxon>
        <taxon>campanulids</taxon>
        <taxon>Asterales</taxon>
        <taxon>Asteraceae</taxon>
        <taxon>Asteroideae</taxon>
        <taxon>Anthemideae</taxon>
        <taxon>Anthemidinae</taxon>
        <taxon>Tanacetum</taxon>
    </lineage>
</organism>
<dbReference type="SUPFAM" id="SSF56672">
    <property type="entry name" value="DNA/RNA polymerases"/>
    <property type="match status" value="1"/>
</dbReference>
<reference evidence="2" key="2">
    <citation type="submission" date="2022-01" db="EMBL/GenBank/DDBJ databases">
        <authorList>
            <person name="Yamashiro T."/>
            <person name="Shiraishi A."/>
            <person name="Satake H."/>
            <person name="Nakayama K."/>
        </authorList>
    </citation>
    <scope>NUCLEOTIDE SEQUENCE</scope>
</reference>
<sequence>MPFGLKNAGATYQRLVDKAFDSQVGRNIEVYVDDLAIKSYTEAEMLRDIDETFRTLRRINMKLNPKKCTFRAVEGMFLGYMICLEGIKPCLDKTEAVLSRTSLQATEAALVEATPAGSTQTKVGTDCIHVYIPWSY</sequence>
<protein>
    <submittedName>
        <fullName evidence="2">Reverse transcriptase domain-containing protein</fullName>
    </submittedName>
</protein>
<comment type="caution">
    <text evidence="2">The sequence shown here is derived from an EMBL/GenBank/DDBJ whole genome shotgun (WGS) entry which is preliminary data.</text>
</comment>